<keyword evidence="3" id="KW-1185">Reference proteome</keyword>
<dbReference type="EMBL" id="JBDIME010000013">
    <property type="protein sequence ID" value="MEN2790961.1"/>
    <property type="molecule type" value="Genomic_DNA"/>
</dbReference>
<evidence type="ECO:0000313" key="3">
    <source>
        <dbReference type="Proteomes" id="UP001419910"/>
    </source>
</evidence>
<organism evidence="2 3">
    <name type="scientific">Sphingomonas oligophenolica</name>
    <dbReference type="NCBI Taxonomy" id="301154"/>
    <lineage>
        <taxon>Bacteria</taxon>
        <taxon>Pseudomonadati</taxon>
        <taxon>Pseudomonadota</taxon>
        <taxon>Alphaproteobacteria</taxon>
        <taxon>Sphingomonadales</taxon>
        <taxon>Sphingomonadaceae</taxon>
        <taxon>Sphingomonas</taxon>
    </lineage>
</organism>
<evidence type="ECO:0000256" key="1">
    <source>
        <dbReference type="SAM" id="SignalP"/>
    </source>
</evidence>
<accession>A0ABU9Y5A9</accession>
<dbReference type="Gene3D" id="3.10.450.160">
    <property type="entry name" value="inner membrane protein cigr"/>
    <property type="match status" value="1"/>
</dbReference>
<dbReference type="Pfam" id="PF11776">
    <property type="entry name" value="RcnB"/>
    <property type="match status" value="1"/>
</dbReference>
<proteinExistence type="predicted"/>
<sequence length="126" mass="14454">MMKKFILTAIAASMVASPMVASEASAQDYPHQQQRHETVVRHQPGRTVVVDRTVSRYDRAEYRNDWRRGERFDYRRARNYRVINDYRGYRLKAPPRGYHYVRSGNDAVLVGITSGVIAGIIAGAIR</sequence>
<comment type="caution">
    <text evidence="2">The sequence shown here is derived from an EMBL/GenBank/DDBJ whole genome shotgun (WGS) entry which is preliminary data.</text>
</comment>
<keyword evidence="1" id="KW-0732">Signal</keyword>
<name>A0ABU9Y5A9_9SPHN</name>
<feature type="chain" id="PRO_5046985755" evidence="1">
    <location>
        <begin position="27"/>
        <end position="126"/>
    </location>
</feature>
<protein>
    <submittedName>
        <fullName evidence="2">RcnB family protein</fullName>
    </submittedName>
</protein>
<dbReference type="Proteomes" id="UP001419910">
    <property type="component" value="Unassembled WGS sequence"/>
</dbReference>
<evidence type="ECO:0000313" key="2">
    <source>
        <dbReference type="EMBL" id="MEN2790961.1"/>
    </source>
</evidence>
<feature type="signal peptide" evidence="1">
    <location>
        <begin position="1"/>
        <end position="26"/>
    </location>
</feature>
<reference evidence="2 3" key="1">
    <citation type="submission" date="2024-05" db="EMBL/GenBank/DDBJ databases">
        <authorList>
            <person name="Liu Q."/>
            <person name="Xin Y.-H."/>
        </authorList>
    </citation>
    <scope>NUCLEOTIDE SEQUENCE [LARGE SCALE GENOMIC DNA]</scope>
    <source>
        <strain evidence="2 3">CGMCC 1.10181</strain>
    </source>
</reference>
<gene>
    <name evidence="2" type="ORF">ABC974_15075</name>
</gene>
<dbReference type="RefSeq" id="WP_343892928.1">
    <property type="nucleotide sequence ID" value="NZ_BAAAEH010000065.1"/>
</dbReference>
<dbReference type="InterPro" id="IPR024572">
    <property type="entry name" value="RcnB"/>
</dbReference>